<keyword evidence="2" id="KW-0812">Transmembrane</keyword>
<dbReference type="OrthoDB" id="3546297at2759"/>
<dbReference type="InterPro" id="IPR046529">
    <property type="entry name" value="DUF6594"/>
</dbReference>
<accession>A0A084R2U7</accession>
<evidence type="ECO:0000256" key="1">
    <source>
        <dbReference type="SAM" id="MobiDB-lite"/>
    </source>
</evidence>
<evidence type="ECO:0000313" key="4">
    <source>
        <dbReference type="EMBL" id="KFA70532.1"/>
    </source>
</evidence>
<feature type="transmembrane region" description="Helical" evidence="2">
    <location>
        <begin position="300"/>
        <end position="318"/>
    </location>
</feature>
<proteinExistence type="predicted"/>
<keyword evidence="2" id="KW-1133">Transmembrane helix</keyword>
<feature type="transmembrane region" description="Helical" evidence="2">
    <location>
        <begin position="324"/>
        <end position="344"/>
    </location>
</feature>
<organism evidence="4 5">
    <name type="scientific">Stachybotrys chlorohalonatus (strain IBT 40285)</name>
    <dbReference type="NCBI Taxonomy" id="1283841"/>
    <lineage>
        <taxon>Eukaryota</taxon>
        <taxon>Fungi</taxon>
        <taxon>Dikarya</taxon>
        <taxon>Ascomycota</taxon>
        <taxon>Pezizomycotina</taxon>
        <taxon>Sordariomycetes</taxon>
        <taxon>Hypocreomycetidae</taxon>
        <taxon>Hypocreales</taxon>
        <taxon>Stachybotryaceae</taxon>
        <taxon>Stachybotrys</taxon>
    </lineage>
</organism>
<evidence type="ECO:0000256" key="2">
    <source>
        <dbReference type="SAM" id="Phobius"/>
    </source>
</evidence>
<dbReference type="InParanoid" id="A0A084R2U7"/>
<reference evidence="4 5" key="1">
    <citation type="journal article" date="2014" name="BMC Genomics">
        <title>Comparative genome sequencing reveals chemotype-specific gene clusters in the toxigenic black mold Stachybotrys.</title>
        <authorList>
            <person name="Semeiks J."/>
            <person name="Borek D."/>
            <person name="Otwinowski Z."/>
            <person name="Grishin N.V."/>
        </authorList>
    </citation>
    <scope>NUCLEOTIDE SEQUENCE [LARGE SCALE GENOMIC DNA]</scope>
    <source>
        <strain evidence="4 5">IBT 40285</strain>
    </source>
</reference>
<evidence type="ECO:0000259" key="3">
    <source>
        <dbReference type="Pfam" id="PF20237"/>
    </source>
</evidence>
<feature type="region of interest" description="Disordered" evidence="1">
    <location>
        <begin position="1"/>
        <end position="71"/>
    </location>
</feature>
<keyword evidence="5" id="KW-1185">Reference proteome</keyword>
<dbReference type="HOGENOM" id="CLU_050262_1_0_1"/>
<name>A0A084R2U7_STAC4</name>
<feature type="domain" description="DUF6594" evidence="3">
    <location>
        <begin position="183"/>
        <end position="363"/>
    </location>
</feature>
<dbReference type="EMBL" id="KL659196">
    <property type="protein sequence ID" value="KFA70532.1"/>
    <property type="molecule type" value="Genomic_DNA"/>
</dbReference>
<dbReference type="Pfam" id="PF20237">
    <property type="entry name" value="DUF6594"/>
    <property type="match status" value="1"/>
</dbReference>
<sequence>MTTFPAAEGGDGVSVRNGASTPPQQVPRRRTLDEEDYASIRHGLGKYDSSASRRTSVEEENASARHSALGKNVHAAGTRSFLPLGTSSGSDRWIVIHHRDGFIKPIRRKKTRLWSRPGSRQTSDKGPAIQTRDLEAKIQQGTVKSGSVTNINISVGDKQEDWRRPNDERTFRINIAELQRMRLRKLQWRLVKHVKNLRDLSPFEEEPTDWETDLENYIKAVQDYDYMVKCKELPRDPFLVTGERKIDDYVIRTIFNELVDDDFPDPETIDQVWEEDNGPIGGTRGLTVRESWFAGFRTRLGMAALGGFFLITPMWLIVLHNTLYTGLVSTTVFVGVFGIILAIYSDSPKDVLSGTAGYAAVLVVFVGLGFTELSNTSI</sequence>
<protein>
    <recommendedName>
        <fullName evidence="3">DUF6594 domain-containing protein</fullName>
    </recommendedName>
</protein>
<dbReference type="AlphaFoldDB" id="A0A084R2U7"/>
<dbReference type="Proteomes" id="UP000028524">
    <property type="component" value="Unassembled WGS sequence"/>
</dbReference>
<gene>
    <name evidence="4" type="ORF">S40285_09851</name>
</gene>
<keyword evidence="2" id="KW-0472">Membrane</keyword>
<feature type="transmembrane region" description="Helical" evidence="2">
    <location>
        <begin position="351"/>
        <end position="370"/>
    </location>
</feature>
<evidence type="ECO:0000313" key="5">
    <source>
        <dbReference type="Proteomes" id="UP000028524"/>
    </source>
</evidence>